<organism evidence="3 4">
    <name type="scientific">Gordonia neofelifaecis NRRL B-59395</name>
    <dbReference type="NCBI Taxonomy" id="644548"/>
    <lineage>
        <taxon>Bacteria</taxon>
        <taxon>Bacillati</taxon>
        <taxon>Actinomycetota</taxon>
        <taxon>Actinomycetes</taxon>
        <taxon>Mycobacteriales</taxon>
        <taxon>Gordoniaceae</taxon>
        <taxon>Gordonia</taxon>
    </lineage>
</organism>
<proteinExistence type="predicted"/>
<evidence type="ECO:0000313" key="4">
    <source>
        <dbReference type="Proteomes" id="UP000035065"/>
    </source>
</evidence>
<evidence type="ECO:0000259" key="2">
    <source>
        <dbReference type="Pfam" id="PF25583"/>
    </source>
</evidence>
<dbReference type="PROSITE" id="PS52050">
    <property type="entry name" value="WYL"/>
    <property type="match status" value="1"/>
</dbReference>
<protein>
    <submittedName>
        <fullName evidence="3">Transcriptional regulator-like protein</fullName>
    </submittedName>
</protein>
<dbReference type="InterPro" id="IPR026881">
    <property type="entry name" value="WYL_dom"/>
</dbReference>
<comment type="caution">
    <text evidence="3">The sequence shown here is derived from an EMBL/GenBank/DDBJ whole genome shotgun (WGS) entry which is preliminary data.</text>
</comment>
<dbReference type="Pfam" id="PF13280">
    <property type="entry name" value="WYL"/>
    <property type="match status" value="1"/>
</dbReference>
<reference evidence="3 4" key="1">
    <citation type="journal article" date="2011" name="J. Bacteriol.">
        <title>Draft Genome Sequence of Gordonia neofelifaecis NRRL B-59395, a Cholesterol-Degrading Actinomycete.</title>
        <authorList>
            <person name="Ge F."/>
            <person name="Li W."/>
            <person name="Chen G."/>
            <person name="Liu Y."/>
            <person name="Zhang G."/>
            <person name="Yong B."/>
            <person name="Wang Q."/>
            <person name="Wang N."/>
            <person name="Huang Z."/>
            <person name="Li W."/>
            <person name="Wang J."/>
            <person name="Wu C."/>
            <person name="Xie Q."/>
            <person name="Liu G."/>
        </authorList>
    </citation>
    <scope>NUCLEOTIDE SEQUENCE [LARGE SCALE GENOMIC DNA]</scope>
    <source>
        <strain evidence="3 4">NRRL B-59395</strain>
    </source>
</reference>
<sequence>MTAKNERLVNLVVCLMSARTFVPAVYIRANVNGYMESEQSADSFKRMLERDKALLREMGIPVETGRNPSGEEGYRIDPDQYALPEITLDRAEAAAIAAASAVWREPSVAAVFQTAVLKLRAAGIEVVPDDEVGVLQEGSARSLGDERAITGLLSAIDVGQPVTFTHRSARGRKTRTLEPWGIAGGRGRWYVTGHDRDRDAVRTFRISRISDVEAFEEPGSVVVPASANIQAIVNEAADLAHADGGATAEVWVAVGRAHGLRRMATSATPHRLGDDDGDLLTIDITSRSGLRRVVLAAGPDAVVLSPADLRADVIAGLDALITMEATA</sequence>
<keyword evidence="4" id="KW-1185">Reference proteome</keyword>
<dbReference type="PANTHER" id="PTHR34580">
    <property type="match status" value="1"/>
</dbReference>
<dbReference type="STRING" id="644548.SCNU_05066"/>
<dbReference type="eggNOG" id="COG2378">
    <property type="taxonomic scope" value="Bacteria"/>
</dbReference>
<feature type="domain" description="WYL" evidence="1">
    <location>
        <begin position="150"/>
        <end position="213"/>
    </location>
</feature>
<dbReference type="Pfam" id="PF25583">
    <property type="entry name" value="WCX"/>
    <property type="match status" value="1"/>
</dbReference>
<evidence type="ECO:0000313" key="3">
    <source>
        <dbReference type="EMBL" id="EGD56197.1"/>
    </source>
</evidence>
<gene>
    <name evidence="3" type="ORF">SCNU_05066</name>
</gene>
<dbReference type="PANTHER" id="PTHR34580:SF3">
    <property type="entry name" value="PROTEIN PAFB"/>
    <property type="match status" value="1"/>
</dbReference>
<dbReference type="EMBL" id="AEUD01000003">
    <property type="protein sequence ID" value="EGD56197.1"/>
    <property type="molecule type" value="Genomic_DNA"/>
</dbReference>
<accession>F1YGP9</accession>
<dbReference type="Proteomes" id="UP000035065">
    <property type="component" value="Unassembled WGS sequence"/>
</dbReference>
<feature type="domain" description="WCX" evidence="2">
    <location>
        <begin position="247"/>
        <end position="319"/>
    </location>
</feature>
<evidence type="ECO:0000259" key="1">
    <source>
        <dbReference type="Pfam" id="PF13280"/>
    </source>
</evidence>
<dbReference type="InterPro" id="IPR057727">
    <property type="entry name" value="WCX_dom"/>
</dbReference>
<dbReference type="RefSeq" id="WP_009678273.1">
    <property type="nucleotide sequence ID" value="NZ_AEUD01000003.1"/>
</dbReference>
<name>F1YGP9_9ACTN</name>
<dbReference type="AlphaFoldDB" id="F1YGP9"/>
<dbReference type="InterPro" id="IPR051534">
    <property type="entry name" value="CBASS_pafABC_assoc_protein"/>
</dbReference>